<feature type="region of interest" description="Disordered" evidence="1">
    <location>
        <begin position="169"/>
        <end position="241"/>
    </location>
</feature>
<dbReference type="Pfam" id="PF00239">
    <property type="entry name" value="Resolvase"/>
    <property type="match status" value="1"/>
</dbReference>
<accession>A0ABV9DZH2</accession>
<dbReference type="EMBL" id="JBHSFQ010000021">
    <property type="protein sequence ID" value="MFC4564191.1"/>
    <property type="molecule type" value="Genomic_DNA"/>
</dbReference>
<dbReference type="RefSeq" id="WP_378577087.1">
    <property type="nucleotide sequence ID" value="NZ_JBHSFQ010000021.1"/>
</dbReference>
<reference evidence="4" key="1">
    <citation type="journal article" date="2019" name="Int. J. Syst. Evol. Microbiol.">
        <title>The Global Catalogue of Microorganisms (GCM) 10K type strain sequencing project: providing services to taxonomists for standard genome sequencing and annotation.</title>
        <authorList>
            <consortium name="The Broad Institute Genomics Platform"/>
            <consortium name="The Broad Institute Genome Sequencing Center for Infectious Disease"/>
            <person name="Wu L."/>
            <person name="Ma J."/>
        </authorList>
    </citation>
    <scope>NUCLEOTIDE SEQUENCE [LARGE SCALE GENOMIC DNA]</scope>
    <source>
        <strain evidence="4">XZYJ18</strain>
    </source>
</reference>
<feature type="compositionally biased region" description="Low complexity" evidence="1">
    <location>
        <begin position="202"/>
        <end position="215"/>
    </location>
</feature>
<keyword evidence="4" id="KW-1185">Reference proteome</keyword>
<name>A0ABV9DZH2_9ACTN</name>
<evidence type="ECO:0000256" key="1">
    <source>
        <dbReference type="SAM" id="MobiDB-lite"/>
    </source>
</evidence>
<evidence type="ECO:0000313" key="3">
    <source>
        <dbReference type="EMBL" id="MFC4564191.1"/>
    </source>
</evidence>
<dbReference type="InterPro" id="IPR036162">
    <property type="entry name" value="Resolvase-like_N_sf"/>
</dbReference>
<evidence type="ECO:0000259" key="2">
    <source>
        <dbReference type="PROSITE" id="PS51736"/>
    </source>
</evidence>
<sequence>MDLGADLRDRDIGPHVTEQGIDTSTLEGGAMFGMLSVLAELQRELIVANTRDGLEGRRAPAAAPAGARRRPKPTQRRLDIAQQMYDSRQHTVEEIAETFHVSRPTMRRHLTAANQGKDFALVVYRNTCGKKKVDAGTNRRFGGTGASKEVRHDADRMWWNITPARRRYLRRSPTSPTAPRAGCAPSRPTAGGRRTTADSRPCRSAPRSAPPGSRCECPALPVRPGGTRPHVKGKLREHITL</sequence>
<dbReference type="Gene3D" id="3.40.50.1390">
    <property type="entry name" value="Resolvase, N-terminal catalytic domain"/>
    <property type="match status" value="1"/>
</dbReference>
<proteinExistence type="predicted"/>
<feature type="domain" description="Resolvase/invertase-type recombinase catalytic" evidence="2">
    <location>
        <begin position="1"/>
        <end position="61"/>
    </location>
</feature>
<protein>
    <submittedName>
        <fullName evidence="3">Recombinase family protein</fullName>
    </submittedName>
</protein>
<dbReference type="InterPro" id="IPR006119">
    <property type="entry name" value="Resolv_N"/>
</dbReference>
<dbReference type="Proteomes" id="UP001595923">
    <property type="component" value="Unassembled WGS sequence"/>
</dbReference>
<evidence type="ECO:0000313" key="4">
    <source>
        <dbReference type="Proteomes" id="UP001595923"/>
    </source>
</evidence>
<dbReference type="SUPFAM" id="SSF53041">
    <property type="entry name" value="Resolvase-like"/>
    <property type="match status" value="1"/>
</dbReference>
<comment type="caution">
    <text evidence="3">The sequence shown here is derived from an EMBL/GenBank/DDBJ whole genome shotgun (WGS) entry which is preliminary data.</text>
</comment>
<organism evidence="3 4">
    <name type="scientific">Nocardiopsis mangrovi</name>
    <dbReference type="NCBI Taxonomy" id="1179818"/>
    <lineage>
        <taxon>Bacteria</taxon>
        <taxon>Bacillati</taxon>
        <taxon>Actinomycetota</taxon>
        <taxon>Actinomycetes</taxon>
        <taxon>Streptosporangiales</taxon>
        <taxon>Nocardiopsidaceae</taxon>
        <taxon>Nocardiopsis</taxon>
    </lineage>
</organism>
<feature type="region of interest" description="Disordered" evidence="1">
    <location>
        <begin position="54"/>
        <end position="75"/>
    </location>
</feature>
<dbReference type="PROSITE" id="PS51736">
    <property type="entry name" value="RECOMBINASES_3"/>
    <property type="match status" value="1"/>
</dbReference>
<gene>
    <name evidence="3" type="ORF">ACFO4E_20210</name>
</gene>